<dbReference type="Pfam" id="PF20628">
    <property type="entry name" value="Dyp_perox_C"/>
    <property type="match status" value="1"/>
</dbReference>
<keyword evidence="4 10" id="KW-0560">Oxidoreductase</keyword>
<evidence type="ECO:0000256" key="6">
    <source>
        <dbReference type="ARBA" id="ARBA00025737"/>
    </source>
</evidence>
<dbReference type="GO" id="GO:0046872">
    <property type="term" value="F:metal ion binding"/>
    <property type="evidence" value="ECO:0007669"/>
    <property type="project" value="UniProtKB-KW"/>
</dbReference>
<dbReference type="InterPro" id="IPR011008">
    <property type="entry name" value="Dimeric_a/b-barrel"/>
</dbReference>
<dbReference type="AlphaFoldDB" id="A0A498QYA3"/>
<sequence length="374" mass="39798">MNSQRPRALAVGVGPPDMHTIMAVGDQVVHARVGRVPPVQPQPILAPLTPAAIFLVAIIDDGGETAVHDGLADISGLVRAIGFRDPGKNLSAVTSIGSHAWDRLFSGPRPAKLHPFVALHGPRHTAPATPGDLLFHIRAETMDVCFELAGRILSAMAGAVTVVDEVHGFRFFDNRDLLGFVDGTENPSGPIAVSATAVGDEDPEFAGGCYVHVQKYVHDMRSWDSLSVTEQEQVIGRTKLEDIELGDDVKPANSHIALNVITDDDGTELKIVRHNMPFGKVGTSEYGTYFIGYSRAPEVTEQMLHNMFLGDPPGNTDRILDFSTAVTGGLFFSPTVDFLDDPPPLPQSPAPAPAAVPAPDDGSLSIGSLKGTSR</sequence>
<dbReference type="InterPro" id="IPR048327">
    <property type="entry name" value="Dyp_perox_N"/>
</dbReference>
<evidence type="ECO:0000259" key="9">
    <source>
        <dbReference type="Pfam" id="PF20628"/>
    </source>
</evidence>
<keyword evidence="5" id="KW-0408">Iron</keyword>
<feature type="domain" description="Dyp-type peroxidase N-terminal" evidence="8">
    <location>
        <begin position="42"/>
        <end position="170"/>
    </location>
</feature>
<evidence type="ECO:0000313" key="10">
    <source>
        <dbReference type="EMBL" id="VBA55221.1"/>
    </source>
</evidence>
<dbReference type="EMBL" id="UPHU01000001">
    <property type="protein sequence ID" value="VBA55221.1"/>
    <property type="molecule type" value="Genomic_DNA"/>
</dbReference>
<dbReference type="InterPro" id="IPR048328">
    <property type="entry name" value="Dyp_perox_C"/>
</dbReference>
<dbReference type="EC" id="1.11.1.-" evidence="10"/>
<evidence type="ECO:0000313" key="11">
    <source>
        <dbReference type="Proteomes" id="UP000268285"/>
    </source>
</evidence>
<dbReference type="InterPro" id="IPR006314">
    <property type="entry name" value="Dyp_peroxidase"/>
</dbReference>
<dbReference type="GO" id="GO:0004601">
    <property type="term" value="F:peroxidase activity"/>
    <property type="evidence" value="ECO:0007669"/>
    <property type="project" value="UniProtKB-KW"/>
</dbReference>
<dbReference type="GO" id="GO:0005829">
    <property type="term" value="C:cytosol"/>
    <property type="evidence" value="ECO:0007669"/>
    <property type="project" value="TreeGrafter"/>
</dbReference>
<keyword evidence="2 10" id="KW-0575">Peroxidase</keyword>
<comment type="similarity">
    <text evidence="6">Belongs to the DyP-type peroxidase family.</text>
</comment>
<dbReference type="SUPFAM" id="SSF54909">
    <property type="entry name" value="Dimeric alpha+beta barrel"/>
    <property type="match status" value="1"/>
</dbReference>
<reference evidence="10 11" key="1">
    <citation type="submission" date="2018-09" db="EMBL/GenBank/DDBJ databases">
        <authorList>
            <person name="Tagini F."/>
        </authorList>
    </citation>
    <scope>NUCLEOTIDE SEQUENCE [LARGE SCALE GENOMIC DNA]</scope>
    <source>
        <strain evidence="10 11">MK142</strain>
    </source>
</reference>
<evidence type="ECO:0000256" key="1">
    <source>
        <dbReference type="ARBA" id="ARBA00001970"/>
    </source>
</evidence>
<evidence type="ECO:0000256" key="3">
    <source>
        <dbReference type="ARBA" id="ARBA00022723"/>
    </source>
</evidence>
<proteinExistence type="inferred from homology"/>
<dbReference type="PANTHER" id="PTHR30521:SF0">
    <property type="entry name" value="DYP-TYPE PEROXIDASE FAMILY PROTEIN"/>
    <property type="match status" value="1"/>
</dbReference>
<organism evidence="10 11">
    <name type="scientific">Mycobacterium pseudokansasii</name>
    <dbReference type="NCBI Taxonomy" id="2341080"/>
    <lineage>
        <taxon>Bacteria</taxon>
        <taxon>Bacillati</taxon>
        <taxon>Actinomycetota</taxon>
        <taxon>Actinomycetes</taxon>
        <taxon>Mycobacteriales</taxon>
        <taxon>Mycobacteriaceae</taxon>
        <taxon>Mycobacterium</taxon>
    </lineage>
</organism>
<comment type="cofactor">
    <cofactor evidence="1">
        <name>heme b</name>
        <dbReference type="ChEBI" id="CHEBI:60344"/>
    </cofactor>
</comment>
<dbReference type="PROSITE" id="PS51404">
    <property type="entry name" value="DYP_PEROXIDASE"/>
    <property type="match status" value="1"/>
</dbReference>
<evidence type="ECO:0000256" key="7">
    <source>
        <dbReference type="SAM" id="MobiDB-lite"/>
    </source>
</evidence>
<feature type="domain" description="Dyp-type peroxidase C-terminal" evidence="9">
    <location>
        <begin position="173"/>
        <end position="337"/>
    </location>
</feature>
<evidence type="ECO:0000259" key="8">
    <source>
        <dbReference type="Pfam" id="PF04261"/>
    </source>
</evidence>
<evidence type="ECO:0000256" key="5">
    <source>
        <dbReference type="ARBA" id="ARBA00023004"/>
    </source>
</evidence>
<keyword evidence="3" id="KW-0479">Metal-binding</keyword>
<gene>
    <name evidence="10" type="primary">yfeX</name>
    <name evidence="10" type="ORF">LAUMK142_05012</name>
</gene>
<feature type="region of interest" description="Disordered" evidence="7">
    <location>
        <begin position="337"/>
        <end position="374"/>
    </location>
</feature>
<feature type="compositionally biased region" description="Pro residues" evidence="7">
    <location>
        <begin position="341"/>
        <end position="356"/>
    </location>
</feature>
<protein>
    <submittedName>
        <fullName evidence="10">Putative deferrochelatase/peroxidase YfeX</fullName>
        <ecNumber evidence="10">1.11.1.-</ecNumber>
    </submittedName>
</protein>
<evidence type="ECO:0000256" key="4">
    <source>
        <dbReference type="ARBA" id="ARBA00023002"/>
    </source>
</evidence>
<accession>A0A498QYA3</accession>
<dbReference type="NCBIfam" id="TIGR01413">
    <property type="entry name" value="Dyp_perox_fam"/>
    <property type="match status" value="1"/>
</dbReference>
<dbReference type="PANTHER" id="PTHR30521">
    <property type="entry name" value="DEFERROCHELATASE/PEROXIDASE"/>
    <property type="match status" value="1"/>
</dbReference>
<dbReference type="GO" id="GO:0020037">
    <property type="term" value="F:heme binding"/>
    <property type="evidence" value="ECO:0007669"/>
    <property type="project" value="InterPro"/>
</dbReference>
<name>A0A498QYA3_9MYCO</name>
<evidence type="ECO:0000256" key="2">
    <source>
        <dbReference type="ARBA" id="ARBA00022559"/>
    </source>
</evidence>
<dbReference type="Proteomes" id="UP000268285">
    <property type="component" value="Unassembled WGS sequence"/>
</dbReference>
<keyword evidence="11" id="KW-1185">Reference proteome</keyword>
<dbReference type="Pfam" id="PF04261">
    <property type="entry name" value="Dyp_perox_N"/>
    <property type="match status" value="1"/>
</dbReference>